<evidence type="ECO:0000313" key="1">
    <source>
        <dbReference type="EMBL" id="ALI35852.1"/>
    </source>
</evidence>
<keyword evidence="2" id="KW-1185">Reference proteome</keyword>
<dbReference type="AlphaFoldDB" id="A0A654M8M4"/>
<organism evidence="1 2">
    <name type="scientific">Candidatus Nitrosocosmicus oleophilus</name>
    <dbReference type="NCBI Taxonomy" id="1353260"/>
    <lineage>
        <taxon>Archaea</taxon>
        <taxon>Nitrososphaerota</taxon>
        <taxon>Nitrososphaeria</taxon>
        <taxon>Nitrososphaerales</taxon>
        <taxon>Nitrososphaeraceae</taxon>
        <taxon>Candidatus Nitrosocosmicus</taxon>
    </lineage>
</organism>
<gene>
    <name evidence="1" type="ORF">NMY3_01649</name>
</gene>
<name>A0A654M8M4_9ARCH</name>
<dbReference type="EMBL" id="CP012850">
    <property type="protein sequence ID" value="ALI35852.1"/>
    <property type="molecule type" value="Genomic_DNA"/>
</dbReference>
<sequence length="226" mass="25975">MKLYNFNTTDAVDRCNEFIPLWAQSACSRGVFMENIDYFLETGKGNFDKNDIYYPCNRTVENFAPQCYYYYPEYNSERNNFTLGYNLTDIFAQCDNISLGKFVKYCYQGIGRMLAPFAYTNPEPSIAACDFGNQTTYHNDCLIGILKTILKSDAKTDVGVQFCSLSKEDFKATRYEIVGMWIKTFLYPDKQELESECAKAPDVNYVIKCINANPKTSLILPMFEPV</sequence>
<proteinExistence type="predicted"/>
<dbReference type="KEGG" id="taa:NMY3_01649"/>
<dbReference type="Proteomes" id="UP000058925">
    <property type="component" value="Chromosome"/>
</dbReference>
<reference evidence="2" key="1">
    <citation type="submission" date="2015-10" db="EMBL/GenBank/DDBJ databases">
        <title>Niche specialization of a soil ammonia-oxidizing archaeon, Candidatus Nitrosocosmicus oleophilus.</title>
        <authorList>
            <person name="Jung M.-Y."/>
            <person name="Rhee S.-K."/>
        </authorList>
    </citation>
    <scope>NUCLEOTIDE SEQUENCE [LARGE SCALE GENOMIC DNA]</scope>
    <source>
        <strain evidence="2">MY3</strain>
    </source>
</reference>
<accession>A0A654M8M4</accession>
<protein>
    <submittedName>
        <fullName evidence="1">Uncharacterized protein</fullName>
    </submittedName>
</protein>
<evidence type="ECO:0000313" key="2">
    <source>
        <dbReference type="Proteomes" id="UP000058925"/>
    </source>
</evidence>